<dbReference type="GO" id="GO:0015562">
    <property type="term" value="F:efflux transmembrane transporter activity"/>
    <property type="evidence" value="ECO:0007669"/>
    <property type="project" value="InterPro"/>
</dbReference>
<evidence type="ECO:0000256" key="2">
    <source>
        <dbReference type="RuleBase" id="RU362097"/>
    </source>
</evidence>
<dbReference type="SUPFAM" id="SSF56954">
    <property type="entry name" value="Outer membrane efflux proteins (OEP)"/>
    <property type="match status" value="1"/>
</dbReference>
<protein>
    <submittedName>
        <fullName evidence="4">Efflux transporter outer membrane subunit</fullName>
    </submittedName>
</protein>
<organism evidence="4 6">
    <name type="scientific">Flagellimonas pelagia</name>
    <dbReference type="NCBI Taxonomy" id="2306998"/>
    <lineage>
        <taxon>Bacteria</taxon>
        <taxon>Pseudomonadati</taxon>
        <taxon>Bacteroidota</taxon>
        <taxon>Flavobacteriia</taxon>
        <taxon>Flavobacteriales</taxon>
        <taxon>Flavobacteriaceae</taxon>
        <taxon>Flagellimonas</taxon>
    </lineage>
</organism>
<feature type="coiled-coil region" evidence="3">
    <location>
        <begin position="365"/>
        <end position="392"/>
    </location>
</feature>
<evidence type="ECO:0000313" key="6">
    <source>
        <dbReference type="Proteomes" id="UP000266691"/>
    </source>
</evidence>
<dbReference type="Proteomes" id="UP000321621">
    <property type="component" value="Unassembled WGS sequence"/>
</dbReference>
<comment type="similarity">
    <text evidence="1 2">Belongs to the outer membrane factor (OMF) (TC 1.B.17) family.</text>
</comment>
<dbReference type="NCBIfam" id="TIGR01845">
    <property type="entry name" value="outer_NodT"/>
    <property type="match status" value="1"/>
</dbReference>
<name>A0A3A1NPA0_9FLAO</name>
<keyword evidence="2" id="KW-0564">Palmitate</keyword>
<proteinExistence type="inferred from homology"/>
<dbReference type="InterPro" id="IPR003423">
    <property type="entry name" value="OMP_efflux"/>
</dbReference>
<feature type="signal peptide" evidence="2">
    <location>
        <begin position="1"/>
        <end position="22"/>
    </location>
</feature>
<sequence>MKYSRTIIKSVLILFGVLSAHGQEMDTSKWRWRDTSKETVVLYIGNDTISKNVWPITQDKQWWKSFGYPALDTLESKALEQNLDLKIALAKLNQAKANKHIAMSTMFPTIRVEPSFTRQEFSANRPNPFGGQLGAATLSTYQAPVTASYELDVFGKNFNNLEANNLIYKATEENRKQIVLEVTTEVASNYFLMVRLDAEIDLLKHTEKTRLDNLEIASTRYNAGLVSQIDELRAKTELASVQVQLKNTQRLRSEIELILATLVGEDASTFEVPHANIQYLPPNVEFLRKDSLVVTRPDLRASKLMIESAEKMLVNQKKQLLPSFQLSGAYGYLSGASDNLIERDSRTWFAGVTASLPVFEGGKKRAEIKLRKSELEEEHRNYEQNLLQSYKQVENAFSNLHWIREQLLAQQEFVVAARDAALLTNERYRKGLVNYIDVVDAERQVLEAERLSVQLFGQELTERVNLIRSMALDSGRLEN</sequence>
<dbReference type="Proteomes" id="UP000266691">
    <property type="component" value="Unassembled WGS sequence"/>
</dbReference>
<reference evidence="4 6" key="1">
    <citation type="submission" date="2018-08" db="EMBL/GenBank/DDBJ databases">
        <title>Proposal of Muricauda 72 sp.nov. and Muricauda NH166 sp.nov., isolated from seawater.</title>
        <authorList>
            <person name="Cheng H."/>
            <person name="Wu Y.-H."/>
            <person name="Guo L.-L."/>
            <person name="Xu X.-W."/>
        </authorList>
    </citation>
    <scope>NUCLEOTIDE SEQUENCE [LARGE SCALE GENOMIC DNA]</scope>
    <source>
        <strain evidence="4 6">72</strain>
    </source>
</reference>
<dbReference type="Pfam" id="PF02321">
    <property type="entry name" value="OEP"/>
    <property type="match status" value="2"/>
</dbReference>
<feature type="chain" id="PRO_5017100842" evidence="2">
    <location>
        <begin position="23"/>
        <end position="479"/>
    </location>
</feature>
<evidence type="ECO:0000256" key="3">
    <source>
        <dbReference type="SAM" id="Coils"/>
    </source>
</evidence>
<keyword evidence="2" id="KW-0449">Lipoprotein</keyword>
<dbReference type="PANTHER" id="PTHR30203">
    <property type="entry name" value="OUTER MEMBRANE CATION EFFLUX PROTEIN"/>
    <property type="match status" value="1"/>
</dbReference>
<dbReference type="PANTHER" id="PTHR30203:SF30">
    <property type="entry name" value="OUTER MEMBRANE PROTEIN-RELATED"/>
    <property type="match status" value="1"/>
</dbReference>
<dbReference type="Gene3D" id="1.20.1600.10">
    <property type="entry name" value="Outer membrane efflux proteins (OEP)"/>
    <property type="match status" value="1"/>
</dbReference>
<keyword evidence="2" id="KW-0732">Signal</keyword>
<evidence type="ECO:0000256" key="1">
    <source>
        <dbReference type="ARBA" id="ARBA00007613"/>
    </source>
</evidence>
<dbReference type="RefSeq" id="WP_119646612.1">
    <property type="nucleotide sequence ID" value="NZ_QXFI01000013.1"/>
</dbReference>
<comment type="subcellular location">
    <subcellularLocation>
        <location evidence="2">Cell membrane</location>
        <topology evidence="2">Lipid-anchor</topology>
    </subcellularLocation>
</comment>
<reference evidence="5 7" key="2">
    <citation type="submission" date="2019-07" db="EMBL/GenBank/DDBJ databases">
        <title>Draft genome of two Muricauda strains isolated from deep sea.</title>
        <authorList>
            <person name="Sun C."/>
        </authorList>
    </citation>
    <scope>NUCLEOTIDE SEQUENCE [LARGE SCALE GENOMIC DNA]</scope>
    <source>
        <strain evidence="5 7">72</strain>
    </source>
</reference>
<dbReference type="EMBL" id="VNWK01000013">
    <property type="protein sequence ID" value="TXJ98862.1"/>
    <property type="molecule type" value="Genomic_DNA"/>
</dbReference>
<keyword evidence="3" id="KW-0175">Coiled coil</keyword>
<evidence type="ECO:0000313" key="4">
    <source>
        <dbReference type="EMBL" id="RIV46088.1"/>
    </source>
</evidence>
<evidence type="ECO:0000313" key="7">
    <source>
        <dbReference type="Proteomes" id="UP000321621"/>
    </source>
</evidence>
<dbReference type="GO" id="GO:0005886">
    <property type="term" value="C:plasma membrane"/>
    <property type="evidence" value="ECO:0007669"/>
    <property type="project" value="UniProtKB-SubCell"/>
</dbReference>
<dbReference type="InterPro" id="IPR010131">
    <property type="entry name" value="MdtP/NodT-like"/>
</dbReference>
<evidence type="ECO:0000313" key="5">
    <source>
        <dbReference type="EMBL" id="TXJ98862.1"/>
    </source>
</evidence>
<dbReference type="AlphaFoldDB" id="A0A3A1NPA0"/>
<dbReference type="EMBL" id="QXFI01000013">
    <property type="protein sequence ID" value="RIV46088.1"/>
    <property type="molecule type" value="Genomic_DNA"/>
</dbReference>
<dbReference type="Gene3D" id="2.20.200.10">
    <property type="entry name" value="Outer membrane efflux proteins (OEP)"/>
    <property type="match status" value="1"/>
</dbReference>
<keyword evidence="2" id="KW-1134">Transmembrane beta strand</keyword>
<comment type="caution">
    <text evidence="4">The sequence shown here is derived from an EMBL/GenBank/DDBJ whole genome shotgun (WGS) entry which is preliminary data.</text>
</comment>
<keyword evidence="7" id="KW-1185">Reference proteome</keyword>
<accession>A0A3A1NPA0</accession>
<keyword evidence="2" id="KW-0472">Membrane</keyword>
<gene>
    <name evidence="4" type="ORF">D2V05_05880</name>
    <name evidence="5" type="ORF">FQ017_05835</name>
</gene>
<dbReference type="OrthoDB" id="9770517at2"/>
<keyword evidence="2" id="KW-0812">Transmembrane</keyword>